<dbReference type="EMBL" id="JBHSOD010000062">
    <property type="protein sequence ID" value="MFC5889719.1"/>
    <property type="molecule type" value="Genomic_DNA"/>
</dbReference>
<proteinExistence type="predicted"/>
<dbReference type="RefSeq" id="WP_345327665.1">
    <property type="nucleotide sequence ID" value="NZ_BAAAVH010000010.1"/>
</dbReference>
<name>A0ABW1FA24_9ACTN</name>
<dbReference type="Proteomes" id="UP001596067">
    <property type="component" value="Unassembled WGS sequence"/>
</dbReference>
<accession>A0ABW1FA24</accession>
<gene>
    <name evidence="1" type="ORF">ACFP0N_32605</name>
</gene>
<evidence type="ECO:0000313" key="2">
    <source>
        <dbReference type="Proteomes" id="UP001596067"/>
    </source>
</evidence>
<organism evidence="1 2">
    <name type="scientific">Kitasatospora aburaviensis</name>
    <dbReference type="NCBI Taxonomy" id="67265"/>
    <lineage>
        <taxon>Bacteria</taxon>
        <taxon>Bacillati</taxon>
        <taxon>Actinomycetota</taxon>
        <taxon>Actinomycetes</taxon>
        <taxon>Kitasatosporales</taxon>
        <taxon>Streptomycetaceae</taxon>
        <taxon>Kitasatospora</taxon>
    </lineage>
</organism>
<comment type="caution">
    <text evidence="1">The sequence shown here is derived from an EMBL/GenBank/DDBJ whole genome shotgun (WGS) entry which is preliminary data.</text>
</comment>
<reference evidence="2" key="1">
    <citation type="journal article" date="2019" name="Int. J. Syst. Evol. Microbiol.">
        <title>The Global Catalogue of Microorganisms (GCM) 10K type strain sequencing project: providing services to taxonomists for standard genome sequencing and annotation.</title>
        <authorList>
            <consortium name="The Broad Institute Genomics Platform"/>
            <consortium name="The Broad Institute Genome Sequencing Center for Infectious Disease"/>
            <person name="Wu L."/>
            <person name="Ma J."/>
        </authorList>
    </citation>
    <scope>NUCLEOTIDE SEQUENCE [LARGE SCALE GENOMIC DNA]</scope>
    <source>
        <strain evidence="2">CGMCC 4.1469</strain>
    </source>
</reference>
<protein>
    <submittedName>
        <fullName evidence="1">Uncharacterized protein</fullName>
    </submittedName>
</protein>
<evidence type="ECO:0000313" key="1">
    <source>
        <dbReference type="EMBL" id="MFC5889719.1"/>
    </source>
</evidence>
<sequence length="229" mass="25517">MRTRDVVVGETYIANIPQRLPARIRDEPVETAAQWQAGMQLHLARGRRFTVTVTGFGEEPDTVVVSRDVPAGRVTLRLAAEQAAALDLAEGQEYEITGVVTDADGNAIAFPGTVVHTIPARWLRPQGERLELHPDTGHFHRALVCRDVDGMTPEEIDQAVGKALEQLHHVRGLALEDPTFDWSVLTAEADHREWLRIAERVRTAHLAAYDPRADPDAVEHPPLIRFRQT</sequence>
<keyword evidence="2" id="KW-1185">Reference proteome</keyword>